<evidence type="ECO:0000256" key="3">
    <source>
        <dbReference type="ARBA" id="ARBA00030733"/>
    </source>
</evidence>
<dbReference type="Proteomes" id="UP001497525">
    <property type="component" value="Unassembled WGS sequence"/>
</dbReference>
<dbReference type="PANTHER" id="PTHR31905:SF2">
    <property type="entry name" value="PROTEIN MIX23"/>
    <property type="match status" value="1"/>
</dbReference>
<dbReference type="EMBL" id="CAXLJL010000179">
    <property type="protein sequence ID" value="CAL5134168.1"/>
    <property type="molecule type" value="Genomic_DNA"/>
</dbReference>
<comment type="similarity">
    <text evidence="1">Belongs to the MIX23 family.</text>
</comment>
<evidence type="ECO:0000256" key="2">
    <source>
        <dbReference type="ARBA" id="ARBA00024228"/>
    </source>
</evidence>
<proteinExistence type="inferred from homology"/>
<protein>
    <recommendedName>
        <fullName evidence="2">Protein MIX23</fullName>
    </recommendedName>
    <alternativeName>
        <fullName evidence="3">Coiled-coil domain-containing protein 58</fullName>
    </alternativeName>
</protein>
<reference evidence="4" key="1">
    <citation type="submission" date="2024-06" db="EMBL/GenBank/DDBJ databases">
        <authorList>
            <person name="Liu X."/>
            <person name="Lenzi L."/>
            <person name="Haldenby T S."/>
            <person name="Uol C."/>
        </authorList>
    </citation>
    <scope>NUCLEOTIDE SEQUENCE</scope>
</reference>
<comment type="caution">
    <text evidence="4">The sequence shown here is derived from an EMBL/GenBank/DDBJ whole genome shotgun (WGS) entry which is preliminary data.</text>
</comment>
<evidence type="ECO:0000256" key="1">
    <source>
        <dbReference type="ARBA" id="ARBA00024204"/>
    </source>
</evidence>
<gene>
    <name evidence="4" type="ORF">CDAUBV1_LOCUS7391</name>
</gene>
<dbReference type="GO" id="GO:0005758">
    <property type="term" value="C:mitochondrial intermembrane space"/>
    <property type="evidence" value="ECO:0007669"/>
    <property type="project" value="InterPro"/>
</dbReference>
<sequence length="153" mass="18092">MEGNDAPPDSSLPCDDFLQFTKLLAVWRKEDDRVRHQLNTLLPTASFQAKLDFKKTCDTFLQQMLANHDKRNRSIKYCLAKAAGRLDELKHAEDNAANEDRHRLVRSVRKQQLLLRQFQEELLEEEVIQTSATKVIYERCRDHYYHPAFNRFK</sequence>
<evidence type="ECO:0000313" key="5">
    <source>
        <dbReference type="Proteomes" id="UP001497525"/>
    </source>
</evidence>
<dbReference type="PANTHER" id="PTHR31905">
    <property type="entry name" value="COILED-COIL DOMAIN-CONTAINING PROTEIN 58"/>
    <property type="match status" value="1"/>
</dbReference>
<evidence type="ECO:0000313" key="4">
    <source>
        <dbReference type="EMBL" id="CAL5134168.1"/>
    </source>
</evidence>
<dbReference type="AlphaFoldDB" id="A0AAV2T9T9"/>
<dbReference type="Pfam" id="PF09774">
    <property type="entry name" value="MIX23"/>
    <property type="match status" value="1"/>
</dbReference>
<accession>A0AAV2T9T9</accession>
<dbReference type="InterPro" id="IPR019171">
    <property type="entry name" value="MIX23"/>
</dbReference>
<name>A0AAV2T9T9_CALDB</name>
<organism evidence="4 5">
    <name type="scientific">Calicophoron daubneyi</name>
    <name type="common">Rumen fluke</name>
    <name type="synonym">Paramphistomum daubneyi</name>
    <dbReference type="NCBI Taxonomy" id="300641"/>
    <lineage>
        <taxon>Eukaryota</taxon>
        <taxon>Metazoa</taxon>
        <taxon>Spiralia</taxon>
        <taxon>Lophotrochozoa</taxon>
        <taxon>Platyhelminthes</taxon>
        <taxon>Trematoda</taxon>
        <taxon>Digenea</taxon>
        <taxon>Plagiorchiida</taxon>
        <taxon>Pronocephalata</taxon>
        <taxon>Paramphistomoidea</taxon>
        <taxon>Paramphistomidae</taxon>
        <taxon>Calicophoron</taxon>
    </lineage>
</organism>